<feature type="transmembrane region" description="Helical" evidence="9">
    <location>
        <begin position="71"/>
        <end position="93"/>
    </location>
</feature>
<dbReference type="RefSeq" id="WP_318062312.1">
    <property type="nucleotide sequence ID" value="NZ_JAWONS010000002.1"/>
</dbReference>
<comment type="caution">
    <text evidence="11">The sequence shown here is derived from an EMBL/GenBank/DDBJ whole genome shotgun (WGS) entry which is preliminary data.</text>
</comment>
<dbReference type="Proteomes" id="UP001276854">
    <property type="component" value="Unassembled WGS sequence"/>
</dbReference>
<evidence type="ECO:0000256" key="2">
    <source>
        <dbReference type="ARBA" id="ARBA00022448"/>
    </source>
</evidence>
<evidence type="ECO:0000256" key="8">
    <source>
        <dbReference type="PIRNR" id="PIRNR006351"/>
    </source>
</evidence>
<feature type="transmembrane region" description="Helical" evidence="9">
    <location>
        <begin position="135"/>
        <end position="159"/>
    </location>
</feature>
<gene>
    <name evidence="11" type="ORF">RZO55_00325</name>
</gene>
<feature type="transmembrane region" description="Helical" evidence="9">
    <location>
        <begin position="105"/>
        <end position="123"/>
    </location>
</feature>
<dbReference type="InterPro" id="IPR004501">
    <property type="entry name" value="PTS_EIIC_3"/>
</dbReference>
<evidence type="ECO:0000259" key="10">
    <source>
        <dbReference type="PROSITE" id="PS51105"/>
    </source>
</evidence>
<accession>A0ABU4GIE6</accession>
<proteinExistence type="predicted"/>
<keyword evidence="5 9" id="KW-0812">Transmembrane</keyword>
<evidence type="ECO:0000313" key="11">
    <source>
        <dbReference type="EMBL" id="MDW2796032.1"/>
    </source>
</evidence>
<reference evidence="11 12" key="1">
    <citation type="submission" date="2023-10" db="EMBL/GenBank/DDBJ databases">
        <title>A novel Glycoside Hydrolase 43-Like Enzyme from Clostrdium boliviensis is an Endo-xylanase, and a Candidate for Xylooligosaccharides Production from Different Xylan Substrates.</title>
        <authorList>
            <person name="Alvarez M.T."/>
            <person name="Rocabado-Villegas L.R."/>
            <person name="Salas-Veizaga D.M."/>
            <person name="Linares-Pasten J.A."/>
            <person name="Gudmundsdottir E.E."/>
            <person name="Hreggvidsson G.O."/>
            <person name="Adlercreutz P."/>
            <person name="Nordberg Karlsson E."/>
        </authorList>
    </citation>
    <scope>NUCLEOTIDE SEQUENCE [LARGE SCALE GENOMIC DNA]</scope>
    <source>
        <strain evidence="11 12">E-1</strain>
    </source>
</reference>
<evidence type="ECO:0000256" key="4">
    <source>
        <dbReference type="ARBA" id="ARBA00022597"/>
    </source>
</evidence>
<feature type="transmembrane region" description="Helical" evidence="9">
    <location>
        <begin position="283"/>
        <end position="303"/>
    </location>
</feature>
<feature type="transmembrane region" description="Helical" evidence="9">
    <location>
        <begin position="388"/>
        <end position="410"/>
    </location>
</feature>
<dbReference type="PROSITE" id="PS51105">
    <property type="entry name" value="PTS_EIIC_TYPE_3"/>
    <property type="match status" value="1"/>
</dbReference>
<dbReference type="Pfam" id="PF02378">
    <property type="entry name" value="PTS_EIIC"/>
    <property type="match status" value="1"/>
</dbReference>
<evidence type="ECO:0000313" key="12">
    <source>
        <dbReference type="Proteomes" id="UP001276854"/>
    </source>
</evidence>
<dbReference type="InterPro" id="IPR051088">
    <property type="entry name" value="PTS_Sugar-EIIC/EIIB"/>
</dbReference>
<dbReference type="PANTHER" id="PTHR33989">
    <property type="match status" value="1"/>
</dbReference>
<dbReference type="PIRSF" id="PIRSF006351">
    <property type="entry name" value="PTS_EIIC-Cellobiose"/>
    <property type="match status" value="1"/>
</dbReference>
<keyword evidence="3 8" id="KW-1003">Cell membrane</keyword>
<evidence type="ECO:0000256" key="3">
    <source>
        <dbReference type="ARBA" id="ARBA00022475"/>
    </source>
</evidence>
<name>A0ABU4GIE6_9CLOT</name>
<feature type="transmembrane region" description="Helical" evidence="9">
    <location>
        <begin position="220"/>
        <end position="243"/>
    </location>
</feature>
<dbReference type="NCBIfam" id="TIGR00410">
    <property type="entry name" value="lacE"/>
    <property type="match status" value="1"/>
</dbReference>
<feature type="transmembrane region" description="Helical" evidence="9">
    <location>
        <begin position="35"/>
        <end position="59"/>
    </location>
</feature>
<comment type="subcellular location">
    <subcellularLocation>
        <location evidence="1">Cell membrane</location>
        <topology evidence="1">Multi-pass membrane protein</topology>
    </subcellularLocation>
</comment>
<dbReference type="PANTHER" id="PTHR33989:SF4">
    <property type="entry name" value="PTS SYSTEM N,N'-DIACETYLCHITOBIOSE-SPECIFIC EIIC COMPONENT"/>
    <property type="match status" value="1"/>
</dbReference>
<dbReference type="InterPro" id="IPR003352">
    <property type="entry name" value="PTS_EIIC"/>
</dbReference>
<keyword evidence="12" id="KW-1185">Reference proteome</keyword>
<evidence type="ECO:0000256" key="9">
    <source>
        <dbReference type="SAM" id="Phobius"/>
    </source>
</evidence>
<keyword evidence="2 8" id="KW-0813">Transport</keyword>
<comment type="function">
    <text evidence="8">The phosphoenolpyruvate-dependent sugar phosphotransferase system (PTS), a major carbohydrate active -transport system, catalyzes the phosphorylation of incoming sugar substrates concomitant with their translocation across the cell membrane.</text>
</comment>
<sequence length="426" mass="46786">MENLKNKITAFFRRINPVINKIGENKYLQTISTTMMATLGPIMVGSVAVLLLAFPVPAVKEFLLKTGMTPILAIVNSVTIGGLALYVTVLIARNLVNRMLPDEDGSMAGALSLMCFLIITPLGKTADGIGAIPTTWLGAQGVFTAMIVGLLVGRIFVFFRQKNWTIKMPDSVPPMVTKTFDSLLPCFALGFLFIIVNRVFSVTPFGSLHQCIYSIIQKPIQGIGSTLPATILTSFLMQILWFFGIHGTNIVSPIVTPFRLALDTENMTALAAGLPLPNIVGNGFFSIVCWGGSALGLVFWMLRSKSKQYRQLGKVAFIPALFGITEPVIFGTPLVFNFDFLIPFVTNNSINLCIAYFLTKIGIVERCSGVQPIFGLPLGFHAMVGGSFSIVFLQLFLQLIVSPILWYPWFKRAEKKALLREQQEET</sequence>
<feature type="transmembrane region" description="Helical" evidence="9">
    <location>
        <begin position="315"/>
        <end position="336"/>
    </location>
</feature>
<organism evidence="11 12">
    <name type="scientific">Clostridium boliviensis</name>
    <dbReference type="NCBI Taxonomy" id="318465"/>
    <lineage>
        <taxon>Bacteria</taxon>
        <taxon>Bacillati</taxon>
        <taxon>Bacillota</taxon>
        <taxon>Clostridia</taxon>
        <taxon>Eubacteriales</taxon>
        <taxon>Clostridiaceae</taxon>
        <taxon>Clostridium</taxon>
    </lineage>
</organism>
<keyword evidence="4 8" id="KW-0762">Sugar transport</keyword>
<evidence type="ECO:0000256" key="5">
    <source>
        <dbReference type="ARBA" id="ARBA00022692"/>
    </source>
</evidence>
<dbReference type="EMBL" id="JAWONS010000002">
    <property type="protein sequence ID" value="MDW2796032.1"/>
    <property type="molecule type" value="Genomic_DNA"/>
</dbReference>
<evidence type="ECO:0000256" key="7">
    <source>
        <dbReference type="ARBA" id="ARBA00023136"/>
    </source>
</evidence>
<keyword evidence="6 9" id="KW-1133">Transmembrane helix</keyword>
<evidence type="ECO:0000256" key="1">
    <source>
        <dbReference type="ARBA" id="ARBA00004651"/>
    </source>
</evidence>
<protein>
    <recommendedName>
        <fullName evidence="8">Permease IIC component</fullName>
    </recommendedName>
</protein>
<evidence type="ECO:0000256" key="6">
    <source>
        <dbReference type="ARBA" id="ARBA00022989"/>
    </source>
</evidence>
<feature type="domain" description="PTS EIIC type-3" evidence="10">
    <location>
        <begin position="11"/>
        <end position="409"/>
    </location>
</feature>
<dbReference type="InterPro" id="IPR004796">
    <property type="entry name" value="PTS_IIC_cello"/>
</dbReference>
<keyword evidence="7 8" id="KW-0472">Membrane</keyword>